<gene>
    <name evidence="1" type="ORF">FNA46_02165</name>
</gene>
<sequence length="527" mass="59232">MNLIEEPLIAVRPDRNLTLPGVLAALARDDIESFPALRPHQAPAWHMFLVQLAALTLHKAGRKDIPEREDEWLTLLRGLTPDYPEDEPWCLVVEDWSKPAFLQPAVPEGVKLGNDVETADGLDLLITSRNHDLKQRMARNASPQDWLFALVSLQTGEGYGGAGNQGIVRMNGGSSSRAMLSLAPLARGKTMAVRPGAWFRRDLRVLLETRERALQNTQIDYADGGIGLTWLAPWPEGDQLQLKDLDIWFIEVCRRVRLSNRDGRITAVKGTSRETRIAAKALKGNLDDPWAPIHRTEGKSLTIGDDGDFDYRTLTRLLFSGEWVLPLLAHRASFEGPDAPLAITAQALARGNSKTGGFRTRIVPLENRQILRGWGSAQSQETLRQIAQEQTKAIDRFDKALAYALVLAAASGEKERISRDSYARTTAARAALDRFADTIFFEHLWQRFAVESLDEAARKAEALNFASRLWERTQAIFEQFLPDMPCHSLYRLRAEVRARRALRAADLRENYPEVFTDQHAREVTEHA</sequence>
<organism evidence="1 2">
    <name type="scientific">Rhizobium straminoryzae</name>
    <dbReference type="NCBI Taxonomy" id="1387186"/>
    <lineage>
        <taxon>Bacteria</taxon>
        <taxon>Pseudomonadati</taxon>
        <taxon>Pseudomonadota</taxon>
        <taxon>Alphaproteobacteria</taxon>
        <taxon>Hyphomicrobiales</taxon>
        <taxon>Rhizobiaceae</taxon>
        <taxon>Rhizobium/Agrobacterium group</taxon>
        <taxon>Rhizobium</taxon>
    </lineage>
</organism>
<comment type="caution">
    <text evidence="1">The sequence shown here is derived from an EMBL/GenBank/DDBJ whole genome shotgun (WGS) entry which is preliminary data.</text>
</comment>
<accession>A0A549THC2</accession>
<protein>
    <submittedName>
        <fullName evidence="1">CRISPR-associated protein Cse1</fullName>
    </submittedName>
</protein>
<dbReference type="EMBL" id="VJMG01000006">
    <property type="protein sequence ID" value="TRL42331.1"/>
    <property type="molecule type" value="Genomic_DNA"/>
</dbReference>
<keyword evidence="2" id="KW-1185">Reference proteome</keyword>
<evidence type="ECO:0000313" key="2">
    <source>
        <dbReference type="Proteomes" id="UP000316801"/>
    </source>
</evidence>
<proteinExistence type="predicted"/>
<reference evidence="1 2" key="1">
    <citation type="submission" date="2019-07" db="EMBL/GenBank/DDBJ databases">
        <title>Ln-dependent methylotrophs.</title>
        <authorList>
            <person name="Tani A."/>
        </authorList>
    </citation>
    <scope>NUCLEOTIDE SEQUENCE [LARGE SCALE GENOMIC DNA]</scope>
    <source>
        <strain evidence="1 2">SM12</strain>
    </source>
</reference>
<name>A0A549THC2_9HYPH</name>
<dbReference type="AlphaFoldDB" id="A0A549THC2"/>
<dbReference type="Proteomes" id="UP000316801">
    <property type="component" value="Unassembled WGS sequence"/>
</dbReference>
<evidence type="ECO:0000313" key="1">
    <source>
        <dbReference type="EMBL" id="TRL42331.1"/>
    </source>
</evidence>